<gene>
    <name evidence="2" type="ORF">CYNAS_LOCUS12462</name>
</gene>
<organism evidence="2 3">
    <name type="scientific">Cylicocyclus nassatus</name>
    <name type="common">Nematode worm</name>
    <dbReference type="NCBI Taxonomy" id="53992"/>
    <lineage>
        <taxon>Eukaryota</taxon>
        <taxon>Metazoa</taxon>
        <taxon>Ecdysozoa</taxon>
        <taxon>Nematoda</taxon>
        <taxon>Chromadorea</taxon>
        <taxon>Rhabditida</taxon>
        <taxon>Rhabditina</taxon>
        <taxon>Rhabditomorpha</taxon>
        <taxon>Strongyloidea</taxon>
        <taxon>Strongylidae</taxon>
        <taxon>Cylicocyclus</taxon>
    </lineage>
</organism>
<feature type="region of interest" description="Disordered" evidence="1">
    <location>
        <begin position="1"/>
        <end position="71"/>
    </location>
</feature>
<feature type="compositionally biased region" description="Polar residues" evidence="1">
    <location>
        <begin position="24"/>
        <end position="34"/>
    </location>
</feature>
<evidence type="ECO:0000256" key="1">
    <source>
        <dbReference type="SAM" id="MobiDB-lite"/>
    </source>
</evidence>
<comment type="caution">
    <text evidence="2">The sequence shown here is derived from an EMBL/GenBank/DDBJ whole genome shotgun (WGS) entry which is preliminary data.</text>
</comment>
<feature type="compositionally biased region" description="Polar residues" evidence="1">
    <location>
        <begin position="1"/>
        <end position="10"/>
    </location>
</feature>
<dbReference type="Proteomes" id="UP001176961">
    <property type="component" value="Unassembled WGS sequence"/>
</dbReference>
<dbReference type="AlphaFoldDB" id="A0AA36GYL0"/>
<evidence type="ECO:0000313" key="3">
    <source>
        <dbReference type="Proteomes" id="UP001176961"/>
    </source>
</evidence>
<evidence type="ECO:0000313" key="2">
    <source>
        <dbReference type="EMBL" id="CAJ0600479.1"/>
    </source>
</evidence>
<sequence length="182" mass="19846">MESMQSSLPPTVTPGWNDPPNLGGVQSSTATNRLNRLHRRPVDPSISSITPGTGMQPHHFHGGYEPGHHVHSQIPTEQYGFDPTPVSVGMATSPPVVGMGITHATMPTLPPSSYNHQQSVQQTTNMQYQTTSTLLQSNIAPFPNEHSQQQPFNGHVQQTHGSNNGQVFFQHQSHGVPPIQRL</sequence>
<reference evidence="2" key="1">
    <citation type="submission" date="2023-07" db="EMBL/GenBank/DDBJ databases">
        <authorList>
            <consortium name="CYATHOMIX"/>
        </authorList>
    </citation>
    <scope>NUCLEOTIDE SEQUENCE</scope>
    <source>
        <strain evidence="2">N/A</strain>
    </source>
</reference>
<keyword evidence="3" id="KW-1185">Reference proteome</keyword>
<name>A0AA36GYL0_CYLNA</name>
<proteinExistence type="predicted"/>
<dbReference type="EMBL" id="CATQJL010000223">
    <property type="protein sequence ID" value="CAJ0600479.1"/>
    <property type="molecule type" value="Genomic_DNA"/>
</dbReference>
<protein>
    <submittedName>
        <fullName evidence="2">Uncharacterized protein</fullName>
    </submittedName>
</protein>
<accession>A0AA36GYL0</accession>